<dbReference type="Pfam" id="PF00234">
    <property type="entry name" value="Tryp_alpha_amyl"/>
    <property type="match status" value="1"/>
</dbReference>
<dbReference type="InterPro" id="IPR000528">
    <property type="entry name" value="Plant_nsLTP"/>
</dbReference>
<name>A0AA88ABR9_FICCA</name>
<keyword evidence="7" id="KW-0732">Signal</keyword>
<protein>
    <recommendedName>
        <fullName evidence="6">Non-specific lipid-transfer protein</fullName>
    </recommendedName>
</protein>
<dbReference type="SUPFAM" id="SSF47699">
    <property type="entry name" value="Bifunctional inhibitor/lipid-transfer protein/seed storage 2S albumin"/>
    <property type="match status" value="1"/>
</dbReference>
<accession>A0AA88ABR9</accession>
<dbReference type="AlphaFoldDB" id="A0AA88ABR9"/>
<dbReference type="Proteomes" id="UP001187192">
    <property type="component" value="Unassembled WGS sequence"/>
</dbReference>
<feature type="domain" description="Bifunctional inhibitor/plant lipid transfer protein/seed storage helical" evidence="8">
    <location>
        <begin position="39"/>
        <end position="125"/>
    </location>
</feature>
<organism evidence="9 10">
    <name type="scientific">Ficus carica</name>
    <name type="common">Common fig</name>
    <dbReference type="NCBI Taxonomy" id="3494"/>
    <lineage>
        <taxon>Eukaryota</taxon>
        <taxon>Viridiplantae</taxon>
        <taxon>Streptophyta</taxon>
        <taxon>Embryophyta</taxon>
        <taxon>Tracheophyta</taxon>
        <taxon>Spermatophyta</taxon>
        <taxon>Magnoliopsida</taxon>
        <taxon>eudicotyledons</taxon>
        <taxon>Gunneridae</taxon>
        <taxon>Pentapetalae</taxon>
        <taxon>rosids</taxon>
        <taxon>fabids</taxon>
        <taxon>Rosales</taxon>
        <taxon>Moraceae</taxon>
        <taxon>Ficeae</taxon>
        <taxon>Ficus</taxon>
    </lineage>
</organism>
<keyword evidence="5" id="KW-1015">Disulfide bond</keyword>
<dbReference type="CDD" id="cd01960">
    <property type="entry name" value="nsLTP1"/>
    <property type="match status" value="1"/>
</dbReference>
<evidence type="ECO:0000313" key="9">
    <source>
        <dbReference type="EMBL" id="GMN42928.1"/>
    </source>
</evidence>
<evidence type="ECO:0000256" key="4">
    <source>
        <dbReference type="ARBA" id="ARBA00023121"/>
    </source>
</evidence>
<keyword evidence="3 6" id="KW-0813">Transport</keyword>
<dbReference type="Gene3D" id="1.10.110.10">
    <property type="entry name" value="Plant lipid-transfer and hydrophobic proteins"/>
    <property type="match status" value="1"/>
</dbReference>
<comment type="function">
    <text evidence="1 6">Plant non-specific lipid-transfer proteins transfer phospholipids as well as galactolipids across membranes. May play a role in wax or cutin deposition in the cell walls of expanding epidermal cells and certain secretory tissues.</text>
</comment>
<dbReference type="InterPro" id="IPR016140">
    <property type="entry name" value="Bifunc_inhib/LTP/seed_store"/>
</dbReference>
<dbReference type="GO" id="GO:0006869">
    <property type="term" value="P:lipid transport"/>
    <property type="evidence" value="ECO:0007669"/>
    <property type="project" value="InterPro"/>
</dbReference>
<evidence type="ECO:0000256" key="7">
    <source>
        <dbReference type="SAM" id="SignalP"/>
    </source>
</evidence>
<dbReference type="GO" id="GO:0008289">
    <property type="term" value="F:lipid binding"/>
    <property type="evidence" value="ECO:0007669"/>
    <property type="project" value="UniProtKB-KW"/>
</dbReference>
<feature type="signal peptide" evidence="7">
    <location>
        <begin position="1"/>
        <end position="25"/>
    </location>
</feature>
<evidence type="ECO:0000256" key="6">
    <source>
        <dbReference type="RuleBase" id="RU000628"/>
    </source>
</evidence>
<reference evidence="9" key="1">
    <citation type="submission" date="2023-07" db="EMBL/GenBank/DDBJ databases">
        <title>draft genome sequence of fig (Ficus carica).</title>
        <authorList>
            <person name="Takahashi T."/>
            <person name="Nishimura K."/>
        </authorList>
    </citation>
    <scope>NUCLEOTIDE SEQUENCE</scope>
</reference>
<dbReference type="SMART" id="SM00499">
    <property type="entry name" value="AAI"/>
    <property type="match status" value="1"/>
</dbReference>
<comment type="similarity">
    <text evidence="2 6">Belongs to the plant LTP family.</text>
</comment>
<dbReference type="EMBL" id="BTGU01000015">
    <property type="protein sequence ID" value="GMN42928.1"/>
    <property type="molecule type" value="Genomic_DNA"/>
</dbReference>
<sequence>MDRLTLALFFSSSLIILLSSSAVLAVPSPSPLSSGGDSCDHIVSLLSPCLNYLRKKEDKPSQSCCDGAMKLNEQAKTKKDRRAACQCLKDALTPISDVDPSRIPLIPEQCRISATMPLIDRNIDCSRIP</sequence>
<dbReference type="PRINTS" id="PR00382">
    <property type="entry name" value="LIPIDTRNSFER"/>
</dbReference>
<keyword evidence="4 6" id="KW-0446">Lipid-binding</keyword>
<proteinExistence type="inferred from homology"/>
<evidence type="ECO:0000259" key="8">
    <source>
        <dbReference type="SMART" id="SM00499"/>
    </source>
</evidence>
<evidence type="ECO:0000256" key="5">
    <source>
        <dbReference type="ARBA" id="ARBA00023157"/>
    </source>
</evidence>
<gene>
    <name evidence="9" type="ORF">TIFTF001_012135</name>
</gene>
<evidence type="ECO:0000256" key="1">
    <source>
        <dbReference type="ARBA" id="ARBA00003211"/>
    </source>
</evidence>
<evidence type="ECO:0000256" key="2">
    <source>
        <dbReference type="ARBA" id="ARBA00009748"/>
    </source>
</evidence>
<dbReference type="InterPro" id="IPR036312">
    <property type="entry name" value="Bifun_inhib/LTP/seed_sf"/>
</dbReference>
<feature type="chain" id="PRO_5041664736" description="Non-specific lipid-transfer protein" evidence="7">
    <location>
        <begin position="26"/>
        <end position="129"/>
    </location>
</feature>
<keyword evidence="10" id="KW-1185">Reference proteome</keyword>
<dbReference type="PANTHER" id="PTHR33076">
    <property type="entry name" value="NON-SPECIFIC LIPID-TRANSFER PROTEIN 2-RELATED"/>
    <property type="match status" value="1"/>
</dbReference>
<evidence type="ECO:0000313" key="10">
    <source>
        <dbReference type="Proteomes" id="UP001187192"/>
    </source>
</evidence>
<evidence type="ECO:0000256" key="3">
    <source>
        <dbReference type="ARBA" id="ARBA00022448"/>
    </source>
</evidence>
<comment type="caution">
    <text evidence="9">The sequence shown here is derived from an EMBL/GenBank/DDBJ whole genome shotgun (WGS) entry which is preliminary data.</text>
</comment>